<organism evidence="3 4">
    <name type="scientific">Dyadobacter subterraneus</name>
    <dbReference type="NCBI Taxonomy" id="2773304"/>
    <lineage>
        <taxon>Bacteria</taxon>
        <taxon>Pseudomonadati</taxon>
        <taxon>Bacteroidota</taxon>
        <taxon>Cytophagia</taxon>
        <taxon>Cytophagales</taxon>
        <taxon>Spirosomataceae</taxon>
        <taxon>Dyadobacter</taxon>
    </lineage>
</organism>
<reference evidence="4" key="1">
    <citation type="submission" date="2023-07" db="EMBL/GenBank/DDBJ databases">
        <title>Dyadobacter sp. nov 'subterranea' isolated from contaminted grondwater.</title>
        <authorList>
            <person name="Szabo I."/>
            <person name="Al-Omari J."/>
            <person name="Szerdahelyi S.G."/>
            <person name="Rado J."/>
        </authorList>
    </citation>
    <scope>NUCLEOTIDE SEQUENCE [LARGE SCALE GENOMIC DNA]</scope>
    <source>
        <strain evidence="4">UP-52</strain>
    </source>
</reference>
<feature type="domain" description="Outer membrane protein beta-barrel" evidence="2">
    <location>
        <begin position="38"/>
        <end position="201"/>
    </location>
</feature>
<dbReference type="InterPro" id="IPR025665">
    <property type="entry name" value="Beta-barrel_OMP_2"/>
</dbReference>
<evidence type="ECO:0000313" key="4">
    <source>
        <dbReference type="Proteomes" id="UP000634134"/>
    </source>
</evidence>
<feature type="chain" id="PRO_5047367008" evidence="1">
    <location>
        <begin position="19"/>
        <end position="218"/>
    </location>
</feature>
<gene>
    <name evidence="3" type="ORF">IEE83_17035</name>
</gene>
<keyword evidence="1" id="KW-0732">Signal</keyword>
<proteinExistence type="predicted"/>
<name>A0ABR9WDP1_9BACT</name>
<evidence type="ECO:0000256" key="1">
    <source>
        <dbReference type="SAM" id="SignalP"/>
    </source>
</evidence>
<dbReference type="Proteomes" id="UP000634134">
    <property type="component" value="Unassembled WGS sequence"/>
</dbReference>
<sequence>MKILFTCLILIFPFGLTAQNSQPGSVLTKQKKHTINYIGLKFGALASSFSRNSSIMMPSPGKKSLSAWHAGLAMDLFSKVNYNARVELSYLSKGARETFNNDRISIQSKNRLHYLQLSALPLVLKGGSKKINPYLAFGGYYARRIGINSQSKTPQQNWENDPITTKNLNVRGDYGYSVSAGIYIRKRPVFEIRYEAGLRSVSSSSDIKNRSLILSFSI</sequence>
<dbReference type="EMBL" id="JACYGY010000001">
    <property type="protein sequence ID" value="MBE9463595.1"/>
    <property type="molecule type" value="Genomic_DNA"/>
</dbReference>
<accession>A0ABR9WDP1</accession>
<keyword evidence="4" id="KW-1185">Reference proteome</keyword>
<comment type="caution">
    <text evidence="3">The sequence shown here is derived from an EMBL/GenBank/DDBJ whole genome shotgun (WGS) entry which is preliminary data.</text>
</comment>
<evidence type="ECO:0000259" key="2">
    <source>
        <dbReference type="Pfam" id="PF13568"/>
    </source>
</evidence>
<evidence type="ECO:0000313" key="3">
    <source>
        <dbReference type="EMBL" id="MBE9463595.1"/>
    </source>
</evidence>
<dbReference type="RefSeq" id="WP_194121715.1">
    <property type="nucleotide sequence ID" value="NZ_JACYGY010000001.1"/>
</dbReference>
<feature type="signal peptide" evidence="1">
    <location>
        <begin position="1"/>
        <end position="18"/>
    </location>
</feature>
<protein>
    <submittedName>
        <fullName evidence="3">PorT family protein</fullName>
    </submittedName>
</protein>
<dbReference type="Pfam" id="PF13568">
    <property type="entry name" value="OMP_b-brl_2"/>
    <property type="match status" value="1"/>
</dbReference>